<dbReference type="EMBL" id="CP003137">
    <property type="protein sequence ID" value="AEV95326.1"/>
    <property type="molecule type" value="Genomic_DNA"/>
</dbReference>
<feature type="domain" description="Arginine repressor DNA-binding" evidence="8">
    <location>
        <begin position="1"/>
        <end position="68"/>
    </location>
</feature>
<dbReference type="PANTHER" id="PTHR34471">
    <property type="entry name" value="ARGININE REPRESSOR"/>
    <property type="match status" value="1"/>
</dbReference>
<evidence type="ECO:0000256" key="7">
    <source>
        <dbReference type="HAMAP-Rule" id="MF_00173"/>
    </source>
</evidence>
<feature type="domain" description="Arginine repressor C-terminal" evidence="9">
    <location>
        <begin position="80"/>
        <end position="146"/>
    </location>
</feature>
<dbReference type="InterPro" id="IPR001669">
    <property type="entry name" value="Arg_repress"/>
</dbReference>
<dbReference type="PATRIC" id="fig|701521.8.peg.1005"/>
<name>G8PDJ1_PEDCP</name>
<dbReference type="InterPro" id="IPR036388">
    <property type="entry name" value="WH-like_DNA-bd_sf"/>
</dbReference>
<keyword evidence="11" id="KW-1185">Reference proteome</keyword>
<dbReference type="Gene3D" id="1.10.10.10">
    <property type="entry name" value="Winged helix-like DNA-binding domain superfamily/Winged helix DNA-binding domain"/>
    <property type="match status" value="1"/>
</dbReference>
<comment type="function">
    <text evidence="7">Regulates arginine biosynthesis genes.</text>
</comment>
<dbReference type="Proteomes" id="UP000005444">
    <property type="component" value="Chromosome"/>
</dbReference>
<keyword evidence="7" id="KW-0028">Amino-acid biosynthesis</keyword>
<evidence type="ECO:0000313" key="10">
    <source>
        <dbReference type="EMBL" id="AEV95326.1"/>
    </source>
</evidence>
<comment type="pathway">
    <text evidence="7">Amino-acid biosynthesis; L-arginine biosynthesis [regulation].</text>
</comment>
<dbReference type="SUPFAM" id="SSF55252">
    <property type="entry name" value="C-terminal domain of arginine repressor"/>
    <property type="match status" value="1"/>
</dbReference>
<keyword evidence="5 7" id="KW-0238">DNA-binding</keyword>
<evidence type="ECO:0000256" key="5">
    <source>
        <dbReference type="ARBA" id="ARBA00023125"/>
    </source>
</evidence>
<keyword evidence="4 7" id="KW-0805">Transcription regulation</keyword>
<protein>
    <recommendedName>
        <fullName evidence="7">Arginine repressor</fullName>
    </recommendedName>
</protein>
<dbReference type="InterPro" id="IPR020900">
    <property type="entry name" value="Arg_repress_DNA-bd"/>
</dbReference>
<dbReference type="GO" id="GO:0034618">
    <property type="term" value="F:arginine binding"/>
    <property type="evidence" value="ECO:0007669"/>
    <property type="project" value="InterPro"/>
</dbReference>
<dbReference type="Pfam" id="PF02863">
    <property type="entry name" value="Arg_repressor_C"/>
    <property type="match status" value="1"/>
</dbReference>
<dbReference type="InterPro" id="IPR036390">
    <property type="entry name" value="WH_DNA-bd_sf"/>
</dbReference>
<evidence type="ECO:0000256" key="2">
    <source>
        <dbReference type="ARBA" id="ARBA00008316"/>
    </source>
</evidence>
<dbReference type="RefSeq" id="WP_014215523.1">
    <property type="nucleotide sequence ID" value="NC_016605.1"/>
</dbReference>
<dbReference type="InterPro" id="IPR036251">
    <property type="entry name" value="Arg_repress_C_sf"/>
</dbReference>
<evidence type="ECO:0000256" key="3">
    <source>
        <dbReference type="ARBA" id="ARBA00022490"/>
    </source>
</evidence>
<dbReference type="InterPro" id="IPR020899">
    <property type="entry name" value="Arg_repress_C"/>
</dbReference>
<keyword evidence="3 7" id="KW-0963">Cytoplasm</keyword>
<dbReference type="GO" id="GO:0003677">
    <property type="term" value="F:DNA binding"/>
    <property type="evidence" value="ECO:0007669"/>
    <property type="project" value="UniProtKB-KW"/>
</dbReference>
<organism evidence="10 11">
    <name type="scientific">Pediococcus claussenii (strain ATCC BAA-344 / DSM 14800 / JCM 18046 / KCTC 3811 / LMG 21948 / P06)</name>
    <dbReference type="NCBI Taxonomy" id="701521"/>
    <lineage>
        <taxon>Bacteria</taxon>
        <taxon>Bacillati</taxon>
        <taxon>Bacillota</taxon>
        <taxon>Bacilli</taxon>
        <taxon>Lactobacillales</taxon>
        <taxon>Lactobacillaceae</taxon>
        <taxon>Pediococcus</taxon>
    </lineage>
</organism>
<dbReference type="GO" id="GO:1900079">
    <property type="term" value="P:regulation of arginine biosynthetic process"/>
    <property type="evidence" value="ECO:0007669"/>
    <property type="project" value="UniProtKB-UniRule"/>
</dbReference>
<accession>G8PDJ1</accession>
<keyword evidence="7" id="KW-0678">Repressor</keyword>
<dbReference type="STRING" id="701521.PECL_1058"/>
<dbReference type="GO" id="GO:0006526">
    <property type="term" value="P:L-arginine biosynthetic process"/>
    <property type="evidence" value="ECO:0007669"/>
    <property type="project" value="UniProtKB-UniPathway"/>
</dbReference>
<dbReference type="PRINTS" id="PR01467">
    <property type="entry name" value="ARGREPRESSOR"/>
</dbReference>
<proteinExistence type="inferred from homology"/>
<evidence type="ECO:0000256" key="6">
    <source>
        <dbReference type="ARBA" id="ARBA00023163"/>
    </source>
</evidence>
<dbReference type="Pfam" id="PF01316">
    <property type="entry name" value="Arg_repressor"/>
    <property type="match status" value="1"/>
</dbReference>
<sequence length="152" mass="17434">MQKSKRHEIIKNIIKEQNIEKQEYLVKALKQAGIEVTQATISRDIRELQLIKVPNGDGKNIYAVPEDNVSQLEQRVFDLLKRAMVAIRLQDKLIFIELRPGYGPSISAAFKQINYNFVFGILNDDNGVLVICNDADRASSLRQRITDMISYR</sequence>
<dbReference type="eggNOG" id="COG1438">
    <property type="taxonomic scope" value="Bacteria"/>
</dbReference>
<evidence type="ECO:0000259" key="8">
    <source>
        <dbReference type="Pfam" id="PF01316"/>
    </source>
</evidence>
<dbReference type="AlphaFoldDB" id="G8PDJ1"/>
<evidence type="ECO:0000256" key="4">
    <source>
        <dbReference type="ARBA" id="ARBA00023015"/>
    </source>
</evidence>
<comment type="subcellular location">
    <subcellularLocation>
        <location evidence="1 7">Cytoplasm</location>
    </subcellularLocation>
</comment>
<keyword evidence="7" id="KW-0055">Arginine biosynthesis</keyword>
<comment type="similarity">
    <text evidence="2 7">Belongs to the ArgR family.</text>
</comment>
<dbReference type="GO" id="GO:0003700">
    <property type="term" value="F:DNA-binding transcription factor activity"/>
    <property type="evidence" value="ECO:0007669"/>
    <property type="project" value="UniProtKB-UniRule"/>
</dbReference>
<evidence type="ECO:0000256" key="1">
    <source>
        <dbReference type="ARBA" id="ARBA00004496"/>
    </source>
</evidence>
<dbReference type="PANTHER" id="PTHR34471:SF1">
    <property type="entry name" value="ARGININE REPRESSOR"/>
    <property type="match status" value="1"/>
</dbReference>
<evidence type="ECO:0000259" key="9">
    <source>
        <dbReference type="Pfam" id="PF02863"/>
    </source>
</evidence>
<evidence type="ECO:0000313" key="11">
    <source>
        <dbReference type="Proteomes" id="UP000005444"/>
    </source>
</evidence>
<dbReference type="HOGENOM" id="CLU_097103_3_0_9"/>
<keyword evidence="6 7" id="KW-0804">Transcription</keyword>
<reference evidence="10 11" key="1">
    <citation type="journal article" date="2012" name="J. Bacteriol.">
        <title>Complete Genome Sequence of the Beer Spoilage Organism Pediococcus claussenii ATCC BAA-344T.</title>
        <authorList>
            <person name="Pittet V."/>
            <person name="Abegunde T."/>
            <person name="Marfleet T."/>
            <person name="Haakensen M."/>
            <person name="Morrow K."/>
            <person name="Jayaprakash T."/>
            <person name="Schroeder K."/>
            <person name="Trost B."/>
            <person name="Byrns S."/>
            <person name="Bergsveinson J."/>
            <person name="Kusalik A."/>
            <person name="Ziola B."/>
        </authorList>
    </citation>
    <scope>NUCLEOTIDE SEQUENCE [LARGE SCALE GENOMIC DNA]</scope>
    <source>
        <strain evidence="10 11">ATCC BAA-344</strain>
    </source>
</reference>
<gene>
    <name evidence="7" type="primary">argR</name>
    <name evidence="10" type="ordered locus">PECL_1058</name>
</gene>
<dbReference type="KEGG" id="pce:PECL_1058"/>
<dbReference type="GO" id="GO:0051259">
    <property type="term" value="P:protein complex oligomerization"/>
    <property type="evidence" value="ECO:0007669"/>
    <property type="project" value="InterPro"/>
</dbReference>
<dbReference type="Gene3D" id="3.30.1360.40">
    <property type="match status" value="1"/>
</dbReference>
<dbReference type="SUPFAM" id="SSF46785">
    <property type="entry name" value="Winged helix' DNA-binding domain"/>
    <property type="match status" value="1"/>
</dbReference>
<dbReference type="HAMAP" id="MF_00173">
    <property type="entry name" value="Arg_repressor"/>
    <property type="match status" value="1"/>
</dbReference>
<dbReference type="UniPathway" id="UPA00068"/>
<dbReference type="GO" id="GO:0005737">
    <property type="term" value="C:cytoplasm"/>
    <property type="evidence" value="ECO:0007669"/>
    <property type="project" value="UniProtKB-SubCell"/>
</dbReference>